<dbReference type="OrthoDB" id="2143914at2759"/>
<protein>
    <submittedName>
        <fullName evidence="11">Transcription factor WER-like</fullName>
    </submittedName>
</protein>
<dbReference type="Gene3D" id="1.10.10.60">
    <property type="entry name" value="Homeodomain-like"/>
    <property type="match status" value="2"/>
</dbReference>
<dbReference type="RefSeq" id="XP_030550710.1">
    <property type="nucleotide sequence ID" value="XM_030694850.2"/>
</dbReference>
<dbReference type="InterPro" id="IPR051953">
    <property type="entry name" value="Plant_SW-associated_TFs"/>
</dbReference>
<dbReference type="InterPro" id="IPR001005">
    <property type="entry name" value="SANT/Myb"/>
</dbReference>
<dbReference type="PANTHER" id="PTHR47997">
    <property type="entry name" value="MYB DOMAIN PROTEIN 55"/>
    <property type="match status" value="1"/>
</dbReference>
<evidence type="ECO:0000256" key="6">
    <source>
        <dbReference type="ARBA" id="ARBA00023242"/>
    </source>
</evidence>
<organism evidence="10 11">
    <name type="scientific">Rhodamnia argentea</name>
    <dbReference type="NCBI Taxonomy" id="178133"/>
    <lineage>
        <taxon>Eukaryota</taxon>
        <taxon>Viridiplantae</taxon>
        <taxon>Streptophyta</taxon>
        <taxon>Embryophyta</taxon>
        <taxon>Tracheophyta</taxon>
        <taxon>Spermatophyta</taxon>
        <taxon>Magnoliopsida</taxon>
        <taxon>eudicotyledons</taxon>
        <taxon>Gunneridae</taxon>
        <taxon>Pentapetalae</taxon>
        <taxon>rosids</taxon>
        <taxon>malvids</taxon>
        <taxon>Myrtales</taxon>
        <taxon>Myrtaceae</taxon>
        <taxon>Myrtoideae</taxon>
        <taxon>Myrteae</taxon>
        <taxon>Australasian group</taxon>
        <taxon>Rhodamnia</taxon>
    </lineage>
</organism>
<comment type="subcellular location">
    <subcellularLocation>
        <location evidence="1">Nucleus</location>
    </subcellularLocation>
</comment>
<evidence type="ECO:0000256" key="1">
    <source>
        <dbReference type="ARBA" id="ARBA00004123"/>
    </source>
</evidence>
<evidence type="ECO:0000256" key="7">
    <source>
        <dbReference type="SAM" id="MobiDB-lite"/>
    </source>
</evidence>
<dbReference type="Pfam" id="PF00249">
    <property type="entry name" value="Myb_DNA-binding"/>
    <property type="match status" value="2"/>
</dbReference>
<evidence type="ECO:0000313" key="11">
    <source>
        <dbReference type="RefSeq" id="XP_030550710.1"/>
    </source>
</evidence>
<feature type="domain" description="Myb-like" evidence="8">
    <location>
        <begin position="64"/>
        <end position="114"/>
    </location>
</feature>
<keyword evidence="10" id="KW-1185">Reference proteome</keyword>
<name>A0A8B8QUI8_9MYRT</name>
<evidence type="ECO:0000256" key="2">
    <source>
        <dbReference type="ARBA" id="ARBA00022737"/>
    </source>
</evidence>
<sequence>MAKLGVALDEKRGLKKGAWSAEEDEKLTAYIKRHGIWNWSRMAAPAGLRRSGKSCRLRWMNYLRPNLRHGNFTQEEVETIIKLHEVLGNKWSVIASKLVGRTDNEVKNYWNTRLKKRFKGKPIPKPRNSESARVCSSVDADRESSSQEEEECRPTPTSTPVQSPNLGDITVNLPSSPDNFGASSSNQAIGIHGDEKENSFVDNVCSSYVDDEVQSYLWAQHFSVEDAYMIQDLNVLFMDSMTTISCPGWPSETASSAASLDDFTVNLWEN</sequence>
<reference evidence="11" key="1">
    <citation type="submission" date="2025-08" db="UniProtKB">
        <authorList>
            <consortium name="RefSeq"/>
        </authorList>
    </citation>
    <scope>IDENTIFICATION</scope>
    <source>
        <tissue evidence="11">Leaf</tissue>
    </source>
</reference>
<keyword evidence="4" id="KW-0238">DNA-binding</keyword>
<dbReference type="GO" id="GO:0005634">
    <property type="term" value="C:nucleus"/>
    <property type="evidence" value="ECO:0007669"/>
    <property type="project" value="UniProtKB-SubCell"/>
</dbReference>
<dbReference type="Proteomes" id="UP000827889">
    <property type="component" value="Chromosome 9"/>
</dbReference>
<evidence type="ECO:0000259" key="9">
    <source>
        <dbReference type="PROSITE" id="PS51294"/>
    </source>
</evidence>
<proteinExistence type="predicted"/>
<dbReference type="InterPro" id="IPR009057">
    <property type="entry name" value="Homeodomain-like_sf"/>
</dbReference>
<feature type="compositionally biased region" description="Polar residues" evidence="7">
    <location>
        <begin position="172"/>
        <end position="188"/>
    </location>
</feature>
<dbReference type="KEGG" id="rarg:115755443"/>
<dbReference type="AlphaFoldDB" id="A0A8B8QUI8"/>
<dbReference type="CDD" id="cd00167">
    <property type="entry name" value="SANT"/>
    <property type="match status" value="2"/>
</dbReference>
<dbReference type="PROSITE" id="PS51294">
    <property type="entry name" value="HTH_MYB"/>
    <property type="match status" value="2"/>
</dbReference>
<feature type="domain" description="Myb-like" evidence="8">
    <location>
        <begin position="11"/>
        <end position="63"/>
    </location>
</feature>
<feature type="domain" description="HTH myb-type" evidence="9">
    <location>
        <begin position="11"/>
        <end position="63"/>
    </location>
</feature>
<dbReference type="PROSITE" id="PS50090">
    <property type="entry name" value="MYB_LIKE"/>
    <property type="match status" value="2"/>
</dbReference>
<keyword evidence="2" id="KW-0677">Repeat</keyword>
<feature type="domain" description="HTH myb-type" evidence="9">
    <location>
        <begin position="64"/>
        <end position="118"/>
    </location>
</feature>
<keyword evidence="3" id="KW-0805">Transcription regulation</keyword>
<gene>
    <name evidence="11" type="primary">LOC115755443</name>
</gene>
<feature type="region of interest" description="Disordered" evidence="7">
    <location>
        <begin position="120"/>
        <end position="189"/>
    </location>
</feature>
<dbReference type="FunFam" id="1.10.10.60:FF:000001">
    <property type="entry name" value="MYB-related transcription factor"/>
    <property type="match status" value="1"/>
</dbReference>
<evidence type="ECO:0000256" key="5">
    <source>
        <dbReference type="ARBA" id="ARBA00023163"/>
    </source>
</evidence>
<evidence type="ECO:0000259" key="8">
    <source>
        <dbReference type="PROSITE" id="PS50090"/>
    </source>
</evidence>
<dbReference type="GeneID" id="115755443"/>
<accession>A0A8B8QUI8</accession>
<evidence type="ECO:0000313" key="10">
    <source>
        <dbReference type="Proteomes" id="UP000827889"/>
    </source>
</evidence>
<dbReference type="SUPFAM" id="SSF46689">
    <property type="entry name" value="Homeodomain-like"/>
    <property type="match status" value="1"/>
</dbReference>
<keyword evidence="6" id="KW-0539">Nucleus</keyword>
<dbReference type="PANTHER" id="PTHR47997:SF28">
    <property type="entry name" value="TRANSCRIPTION FACTOR MYB15-LIKE"/>
    <property type="match status" value="1"/>
</dbReference>
<dbReference type="GO" id="GO:0003677">
    <property type="term" value="F:DNA binding"/>
    <property type="evidence" value="ECO:0007669"/>
    <property type="project" value="UniProtKB-KW"/>
</dbReference>
<dbReference type="SMART" id="SM00717">
    <property type="entry name" value="SANT"/>
    <property type="match status" value="2"/>
</dbReference>
<dbReference type="InterPro" id="IPR017930">
    <property type="entry name" value="Myb_dom"/>
</dbReference>
<evidence type="ECO:0000256" key="4">
    <source>
        <dbReference type="ARBA" id="ARBA00023125"/>
    </source>
</evidence>
<keyword evidence="5" id="KW-0804">Transcription</keyword>
<feature type="compositionally biased region" description="Polar residues" evidence="7">
    <location>
        <begin position="155"/>
        <end position="165"/>
    </location>
</feature>
<evidence type="ECO:0000256" key="3">
    <source>
        <dbReference type="ARBA" id="ARBA00023015"/>
    </source>
</evidence>